<accession>H6QSQ2</accession>
<protein>
    <submittedName>
        <fullName evidence="1">Uncharacterized protein</fullName>
    </submittedName>
</protein>
<evidence type="ECO:0000313" key="2">
    <source>
        <dbReference type="Proteomes" id="UP000008783"/>
    </source>
</evidence>
<dbReference type="Proteomes" id="UP000008783">
    <property type="component" value="Unassembled WGS sequence"/>
</dbReference>
<gene>
    <name evidence="1" type="ORF">PGTG_21809</name>
</gene>
<dbReference type="VEuPathDB" id="FungiDB:PGTG_21809"/>
<keyword evidence="2" id="KW-1185">Reference proteome</keyword>
<proteinExistence type="predicted"/>
<dbReference type="AlphaFoldDB" id="H6QSQ2"/>
<name>H6QSQ2_PUCGT</name>
<reference evidence="2" key="1">
    <citation type="journal article" date="2011" name="Proc. Natl. Acad. Sci. U.S.A.">
        <title>Obligate biotrophy features unraveled by the genomic analysis of rust fungi.</title>
        <authorList>
            <person name="Duplessis S."/>
            <person name="Cuomo C.A."/>
            <person name="Lin Y.-C."/>
            <person name="Aerts A."/>
            <person name="Tisserant E."/>
            <person name="Veneault-Fourrey C."/>
            <person name="Joly D.L."/>
            <person name="Hacquard S."/>
            <person name="Amselem J."/>
            <person name="Cantarel B.L."/>
            <person name="Chiu R."/>
            <person name="Coutinho P.M."/>
            <person name="Feau N."/>
            <person name="Field M."/>
            <person name="Frey P."/>
            <person name="Gelhaye E."/>
            <person name="Goldberg J."/>
            <person name="Grabherr M.G."/>
            <person name="Kodira C.D."/>
            <person name="Kohler A."/>
            <person name="Kuees U."/>
            <person name="Lindquist E.A."/>
            <person name="Lucas S.M."/>
            <person name="Mago R."/>
            <person name="Mauceli E."/>
            <person name="Morin E."/>
            <person name="Murat C."/>
            <person name="Pangilinan J.L."/>
            <person name="Park R."/>
            <person name="Pearson M."/>
            <person name="Quesneville H."/>
            <person name="Rouhier N."/>
            <person name="Sakthikumar S."/>
            <person name="Salamov A.A."/>
            <person name="Schmutz J."/>
            <person name="Selles B."/>
            <person name="Shapiro H."/>
            <person name="Tanguay P."/>
            <person name="Tuskan G.A."/>
            <person name="Henrissat B."/>
            <person name="Van de Peer Y."/>
            <person name="Rouze P."/>
            <person name="Ellis J.G."/>
            <person name="Dodds P.N."/>
            <person name="Schein J.E."/>
            <person name="Zhong S."/>
            <person name="Hamelin R.C."/>
            <person name="Grigoriev I.V."/>
            <person name="Szabo L.J."/>
            <person name="Martin F."/>
        </authorList>
    </citation>
    <scope>NUCLEOTIDE SEQUENCE [LARGE SCALE GENOMIC DNA]</scope>
    <source>
        <strain evidence="2">CRL 75-36-700-3 / race SCCL</strain>
    </source>
</reference>
<sequence>MDVDQEDKLANTTEETPKTLVIEKAWSKEKPVDKKAATPEEALLQELDHLKIPTTFAHLAAISLQVSRLAHEKIL</sequence>
<dbReference type="RefSeq" id="XP_003889449.1">
    <property type="nucleotide sequence ID" value="XM_003889400.1"/>
</dbReference>
<dbReference type="KEGG" id="pgr:PGTG_21809"/>
<dbReference type="GeneID" id="13541975"/>
<dbReference type="InParanoid" id="H6QSQ2"/>
<organism evidence="1 2">
    <name type="scientific">Puccinia graminis f. sp. tritici (strain CRL 75-36-700-3 / race SCCL)</name>
    <name type="common">Black stem rust fungus</name>
    <dbReference type="NCBI Taxonomy" id="418459"/>
    <lineage>
        <taxon>Eukaryota</taxon>
        <taxon>Fungi</taxon>
        <taxon>Dikarya</taxon>
        <taxon>Basidiomycota</taxon>
        <taxon>Pucciniomycotina</taxon>
        <taxon>Pucciniomycetes</taxon>
        <taxon>Pucciniales</taxon>
        <taxon>Pucciniaceae</taxon>
        <taxon>Puccinia</taxon>
    </lineage>
</organism>
<dbReference type="EMBL" id="DS178297">
    <property type="protein sequence ID" value="EHS63792.1"/>
    <property type="molecule type" value="Genomic_DNA"/>
</dbReference>
<dbReference type="HOGENOM" id="CLU_2672277_0_0_1"/>
<evidence type="ECO:0000313" key="1">
    <source>
        <dbReference type="EMBL" id="EHS63792.1"/>
    </source>
</evidence>